<organism evidence="7 8">
    <name type="scientific">Thamnophis sirtalis</name>
    <dbReference type="NCBI Taxonomy" id="35019"/>
    <lineage>
        <taxon>Eukaryota</taxon>
        <taxon>Metazoa</taxon>
        <taxon>Chordata</taxon>
        <taxon>Craniata</taxon>
        <taxon>Vertebrata</taxon>
        <taxon>Euteleostomi</taxon>
        <taxon>Lepidosauria</taxon>
        <taxon>Squamata</taxon>
        <taxon>Bifurcata</taxon>
        <taxon>Unidentata</taxon>
        <taxon>Episquamata</taxon>
        <taxon>Toxicofera</taxon>
        <taxon>Serpentes</taxon>
        <taxon>Colubroidea</taxon>
        <taxon>Colubridae</taxon>
        <taxon>Natricinae</taxon>
        <taxon>Thamnophis</taxon>
    </lineage>
</organism>
<dbReference type="OrthoDB" id="378564at2759"/>
<feature type="transmembrane region" description="Helical" evidence="6">
    <location>
        <begin position="226"/>
        <end position="242"/>
    </location>
</feature>
<comment type="similarity">
    <text evidence="2">Belongs to the CLPTM1 family.</text>
</comment>
<comment type="subcellular location">
    <subcellularLocation>
        <location evidence="1">Membrane</location>
        <topology evidence="1">Multi-pass membrane protein</topology>
    </subcellularLocation>
</comment>
<evidence type="ECO:0000256" key="2">
    <source>
        <dbReference type="ARBA" id="ARBA00009310"/>
    </source>
</evidence>
<feature type="transmembrane region" description="Helical" evidence="6">
    <location>
        <begin position="186"/>
        <end position="206"/>
    </location>
</feature>
<dbReference type="GO" id="GO:0012505">
    <property type="term" value="C:endomembrane system"/>
    <property type="evidence" value="ECO:0007669"/>
    <property type="project" value="TreeGrafter"/>
</dbReference>
<gene>
    <name evidence="8" type="primary">CLPTM1</name>
</gene>
<dbReference type="PANTHER" id="PTHR21347:SF14">
    <property type="entry name" value="LIPID SCRAMBLASE CLPTM1-RELATED"/>
    <property type="match status" value="1"/>
</dbReference>
<dbReference type="Proteomes" id="UP000504617">
    <property type="component" value="Unplaced"/>
</dbReference>
<keyword evidence="7" id="KW-1185">Reference proteome</keyword>
<keyword evidence="3 6" id="KW-0812">Transmembrane</keyword>
<reference evidence="8" key="1">
    <citation type="submission" date="2025-08" db="UniProtKB">
        <authorList>
            <consortium name="RefSeq"/>
        </authorList>
    </citation>
    <scope>IDENTIFICATION</scope>
    <source>
        <tissue evidence="8">Skeletal muscle</tissue>
    </source>
</reference>
<keyword evidence="5 6" id="KW-0472">Membrane</keyword>
<dbReference type="RefSeq" id="XP_013925484.1">
    <property type="nucleotide sequence ID" value="XM_014070009.1"/>
</dbReference>
<evidence type="ECO:0000313" key="8">
    <source>
        <dbReference type="RefSeq" id="XP_013925484.1"/>
    </source>
</evidence>
<dbReference type="PANTHER" id="PTHR21347">
    <property type="entry name" value="CLEFT LIP AND PALATE ASSOCIATED TRANSMEMBRANE PROTEIN-RELATED"/>
    <property type="match status" value="1"/>
</dbReference>
<feature type="transmembrane region" description="Helical" evidence="6">
    <location>
        <begin position="334"/>
        <end position="355"/>
    </location>
</feature>
<feature type="transmembrane region" description="Helical" evidence="6">
    <location>
        <begin position="248"/>
        <end position="265"/>
    </location>
</feature>
<dbReference type="KEGG" id="tsr:106551850"/>
<evidence type="ECO:0000313" key="7">
    <source>
        <dbReference type="Proteomes" id="UP000504617"/>
    </source>
</evidence>
<dbReference type="Pfam" id="PF05602">
    <property type="entry name" value="CLPTM1"/>
    <property type="match status" value="1"/>
</dbReference>
<accession>A0A6I9YNI7</accession>
<keyword evidence="4 6" id="KW-1133">Transmembrane helix</keyword>
<evidence type="ECO:0000256" key="4">
    <source>
        <dbReference type="ARBA" id="ARBA00022989"/>
    </source>
</evidence>
<dbReference type="InterPro" id="IPR008429">
    <property type="entry name" value="CLPTM1"/>
</dbReference>
<evidence type="ECO:0000256" key="1">
    <source>
        <dbReference type="ARBA" id="ARBA00004141"/>
    </source>
</evidence>
<proteinExistence type="inferred from homology"/>
<evidence type="ECO:0000256" key="6">
    <source>
        <dbReference type="SAM" id="Phobius"/>
    </source>
</evidence>
<evidence type="ECO:0000256" key="5">
    <source>
        <dbReference type="ARBA" id="ARBA00023136"/>
    </source>
</evidence>
<dbReference type="AlphaFoldDB" id="A0A6I9YNI7"/>
<dbReference type="GeneID" id="106551850"/>
<evidence type="ECO:0000256" key="3">
    <source>
        <dbReference type="ARBA" id="ARBA00022692"/>
    </source>
</evidence>
<feature type="non-terminal residue" evidence="8">
    <location>
        <position position="1"/>
    </location>
</feature>
<dbReference type="GO" id="GO:0016020">
    <property type="term" value="C:membrane"/>
    <property type="evidence" value="ECO:0007669"/>
    <property type="project" value="UniProtKB-SubCell"/>
</dbReference>
<sequence length="442" mass="51548">KHVNVKFLFFPSSSRIFIIWAISSWFRRGPSTQDPSTPGGTPRAPSRNLFPKDTLMDLHVFISEHEHFTDFNTTSALFWEQRDLVYGDWTSGENADGCYERYTELEIPESVQHNGSIYIHVYFTKSGFHPDPKQKNLYRRLATVHTSRMINKYKRRRFQKTKNLLTGETEADPEMIKVALLETNPYLLALTIVVSIVHSVFEFLAFKNDIQFWNSRQSLEGLSVRSVFFGVFQSLVVLLYILDNETNFVVQVSVFFGLLIDLWKITKVMDVRLDRENKIAGIFPRLTFKDKSTYIESSTKIYDDMAFRYLSWILFPLLGCYAVYSLLYMEHKGWYSWILSMLYGFLLTFGFITMTPQLFINYKLKSVAHLPWRMLTYKALNTFIDDLFAFVIKMPMMYRIGCLRDGNGFSRSLCRSSPAPRKPSVNLVTSLPKVVFLTPIQR</sequence>
<feature type="transmembrane region" description="Helical" evidence="6">
    <location>
        <begin position="309"/>
        <end position="328"/>
    </location>
</feature>
<name>A0A6I9YNI7_9SAUR</name>
<dbReference type="CTD" id="1209"/>
<protein>
    <submittedName>
        <fullName evidence="8">Cleft lip and palate transmembrane protein 1</fullName>
    </submittedName>
</protein>